<gene>
    <name evidence="4" type="ORF">IWQ62_000698</name>
</gene>
<dbReference type="InterPro" id="IPR044294">
    <property type="entry name" value="Lipase-like"/>
</dbReference>
<proteinExistence type="inferred from homology"/>
<reference evidence="4" key="1">
    <citation type="submission" date="2022-07" db="EMBL/GenBank/DDBJ databases">
        <title>Phylogenomic reconstructions and comparative analyses of Kickxellomycotina fungi.</title>
        <authorList>
            <person name="Reynolds N.K."/>
            <person name="Stajich J.E."/>
            <person name="Barry K."/>
            <person name="Grigoriev I.V."/>
            <person name="Crous P."/>
            <person name="Smith M.E."/>
        </authorList>
    </citation>
    <scope>NUCLEOTIDE SEQUENCE</scope>
    <source>
        <strain evidence="4">RSA 1196</strain>
    </source>
</reference>
<dbReference type="InterPro" id="IPR029058">
    <property type="entry name" value="AB_hydrolase_fold"/>
</dbReference>
<dbReference type="Pfam" id="PF05057">
    <property type="entry name" value="DUF676"/>
    <property type="match status" value="2"/>
</dbReference>
<feature type="compositionally biased region" description="Polar residues" evidence="2">
    <location>
        <begin position="918"/>
        <end position="940"/>
    </location>
</feature>
<accession>A0A9W8E5R7</accession>
<name>A0A9W8E5R7_9FUNG</name>
<feature type="region of interest" description="Disordered" evidence="2">
    <location>
        <begin position="918"/>
        <end position="944"/>
    </location>
</feature>
<evidence type="ECO:0000256" key="1">
    <source>
        <dbReference type="ARBA" id="ARBA00007920"/>
    </source>
</evidence>
<dbReference type="InterPro" id="IPR007751">
    <property type="entry name" value="DUF676_lipase-like"/>
</dbReference>
<dbReference type="AlphaFoldDB" id="A0A9W8E5R7"/>
<feature type="domain" description="DUF676" evidence="3">
    <location>
        <begin position="460"/>
        <end position="504"/>
    </location>
</feature>
<dbReference type="PANTHER" id="PTHR12482">
    <property type="entry name" value="LIPASE ROG1-RELATED-RELATED"/>
    <property type="match status" value="1"/>
</dbReference>
<dbReference type="OrthoDB" id="5368485at2759"/>
<keyword evidence="5" id="KW-1185">Reference proteome</keyword>
<organism evidence="4 5">
    <name type="scientific">Dispira parvispora</name>
    <dbReference type="NCBI Taxonomy" id="1520584"/>
    <lineage>
        <taxon>Eukaryota</taxon>
        <taxon>Fungi</taxon>
        <taxon>Fungi incertae sedis</taxon>
        <taxon>Zoopagomycota</taxon>
        <taxon>Kickxellomycotina</taxon>
        <taxon>Dimargaritomycetes</taxon>
        <taxon>Dimargaritales</taxon>
        <taxon>Dimargaritaceae</taxon>
        <taxon>Dispira</taxon>
    </lineage>
</organism>
<feature type="region of interest" description="Disordered" evidence="2">
    <location>
        <begin position="535"/>
        <end position="564"/>
    </location>
</feature>
<dbReference type="PANTHER" id="PTHR12482:SF62">
    <property type="entry name" value="LIPASE ROG1-RELATED"/>
    <property type="match status" value="1"/>
</dbReference>
<feature type="region of interest" description="Disordered" evidence="2">
    <location>
        <begin position="123"/>
        <end position="157"/>
    </location>
</feature>
<comment type="similarity">
    <text evidence="1">Belongs to the putative lipase ROG1 family.</text>
</comment>
<evidence type="ECO:0000313" key="4">
    <source>
        <dbReference type="EMBL" id="KAJ1969318.1"/>
    </source>
</evidence>
<feature type="compositionally biased region" description="Basic and acidic residues" evidence="2">
    <location>
        <begin position="550"/>
        <end position="560"/>
    </location>
</feature>
<dbReference type="EMBL" id="JANBPY010000071">
    <property type="protein sequence ID" value="KAJ1969318.1"/>
    <property type="molecule type" value="Genomic_DNA"/>
</dbReference>
<dbReference type="SUPFAM" id="SSF53474">
    <property type="entry name" value="alpha/beta-Hydrolases"/>
    <property type="match status" value="1"/>
</dbReference>
<protein>
    <recommendedName>
        <fullName evidence="3">DUF676 domain-containing protein</fullName>
    </recommendedName>
</protein>
<evidence type="ECO:0000313" key="5">
    <source>
        <dbReference type="Proteomes" id="UP001150925"/>
    </source>
</evidence>
<dbReference type="Proteomes" id="UP001150925">
    <property type="component" value="Unassembled WGS sequence"/>
</dbReference>
<feature type="region of interest" description="Disordered" evidence="2">
    <location>
        <begin position="424"/>
        <end position="464"/>
    </location>
</feature>
<dbReference type="Gene3D" id="3.40.50.1820">
    <property type="entry name" value="alpha/beta hydrolase"/>
    <property type="match status" value="1"/>
</dbReference>
<comment type="caution">
    <text evidence="4">The sequence shown here is derived from an EMBL/GenBank/DDBJ whole genome shotgun (WGS) entry which is preliminary data.</text>
</comment>
<sequence length="1039" mass="115060">MPLLNSATGTLGIGDVHRYVLRVDVSQLAADYVPLSIVVCNTSPFYRNLAVTQGPFALSATVEKRRGCGFATPYSSLSVTSLPTSTSTAGTGPGYSRDREQLAESLGLPSLLPSTHHSAAEHEVLDGHSTTLSPDQHLGKRRRRRSSHSSQADIFTQSESEYTTGTSMFILCGQDWRSKFHLYKARETEAVFDLEIISEINHLDHRVSYKVLVLAGKVSPTGKSAVYPLGTSSSNTQRSHESFFSQPHPATSSLTAKVGNIWSRVTNEQRTTDTSQWTIPQLRISSEVQSNPAVAAHPASLSNGDLQSSHTLSAGLCSSPVNKIRAGRRFSDPECVPVTLPITSTLSQGDACCQPTDQKLGDILTELHLTETSPQVFGDTCWTDHPTQWTDIGSLHLVVLSHGLMGSRLDELYIRESIQRAGIATESKKQHRHEGHSGISSPSTHDRDEPPSSNASAMDESNHQRRVVVLSSKVNHGRTHEGIDTNGQRLAEEILEAVQWQHNVEYYQRLAKQITRENSNYHLHAGWTDKVSLEQGTTTSTTTTTSIFDDQERGDTDKVHPKPSATWQDKVLRNRHRISLVGHSLGGLINLNALHHLNRLTSGLFFVVFEPVHFVTLATPFLGIGENFSMIGQACHWGAMGQTGKELAYLHKHHPKASLINSNDPLALASASSSELLEPFRPHLTQSGMSGLVEAQDSTEPKHSQPLLSRLARWSVWPKSGIASSSTEPDSSSTPEPLRDDILLRMGHYHKPYLQLLCRFAHRTAYANVDNDISVGFYTASLLYSNFDRDEFLKKVGQSTLKKLQRGSKLLWRRTVRSQRSLLHPVDEEQEGMSRWEDNLSALSLSSPSYSPELPAQPVSTEEGGSWSLWHDGYQYFRKFVSNPISAMSSAQDLQNLETTSPSRTPVSELATESLIHTLSSTPLENTPPTAVATTDTSADINPATRPTIPVIVHDETIADGHKDGITRLLTPSNSRYRRVQPPWITELAVGFHMQDLSWRKVHVYFPTDAHNFIVSRRRYHQHKGQAVVDHLVKNHPFT</sequence>
<feature type="compositionally biased region" description="Low complexity" evidence="2">
    <location>
        <begin position="537"/>
        <end position="546"/>
    </location>
</feature>
<feature type="domain" description="DUF676" evidence="3">
    <location>
        <begin position="575"/>
        <end position="659"/>
    </location>
</feature>
<evidence type="ECO:0000259" key="3">
    <source>
        <dbReference type="Pfam" id="PF05057"/>
    </source>
</evidence>
<evidence type="ECO:0000256" key="2">
    <source>
        <dbReference type="SAM" id="MobiDB-lite"/>
    </source>
</evidence>